<feature type="transmembrane region" description="Helical" evidence="1">
    <location>
        <begin position="130"/>
        <end position="149"/>
    </location>
</feature>
<protein>
    <submittedName>
        <fullName evidence="2">Na+/H+-dicarboxylate symporter</fullName>
    </submittedName>
</protein>
<reference evidence="2 3" key="1">
    <citation type="submission" date="2023-07" db="EMBL/GenBank/DDBJ databases">
        <title>Sorghum-associated microbial communities from plants grown in Nebraska, USA.</title>
        <authorList>
            <person name="Schachtman D."/>
        </authorList>
    </citation>
    <scope>NUCLEOTIDE SEQUENCE [LARGE SCALE GENOMIC DNA]</scope>
    <source>
        <strain evidence="2 3">BE248</strain>
    </source>
</reference>
<organism evidence="2 3">
    <name type="scientific">Aeromicrobium panaciterrae</name>
    <dbReference type="NCBI Taxonomy" id="363861"/>
    <lineage>
        <taxon>Bacteria</taxon>
        <taxon>Bacillati</taxon>
        <taxon>Actinomycetota</taxon>
        <taxon>Actinomycetes</taxon>
        <taxon>Propionibacteriales</taxon>
        <taxon>Nocardioidaceae</taxon>
        <taxon>Aeromicrobium</taxon>
    </lineage>
</organism>
<dbReference type="Proteomes" id="UP001257739">
    <property type="component" value="Unassembled WGS sequence"/>
</dbReference>
<dbReference type="EMBL" id="JAVDWH010000001">
    <property type="protein sequence ID" value="MDR7087138.1"/>
    <property type="molecule type" value="Genomic_DNA"/>
</dbReference>
<proteinExistence type="predicted"/>
<feature type="transmembrane region" description="Helical" evidence="1">
    <location>
        <begin position="50"/>
        <end position="75"/>
    </location>
</feature>
<gene>
    <name evidence="2" type="ORF">J2X11_001977</name>
</gene>
<accession>A0ABU1UPN3</accession>
<keyword evidence="1" id="KW-0472">Membrane</keyword>
<keyword evidence="1" id="KW-1133">Transmembrane helix</keyword>
<feature type="transmembrane region" description="Helical" evidence="1">
    <location>
        <begin position="82"/>
        <end position="100"/>
    </location>
</feature>
<name>A0ABU1UPN3_9ACTN</name>
<comment type="caution">
    <text evidence="2">The sequence shown here is derived from an EMBL/GenBank/DDBJ whole genome shotgun (WGS) entry which is preliminary data.</text>
</comment>
<evidence type="ECO:0000313" key="3">
    <source>
        <dbReference type="Proteomes" id="UP001257739"/>
    </source>
</evidence>
<keyword evidence="1" id="KW-0812">Transmembrane</keyword>
<evidence type="ECO:0000256" key="1">
    <source>
        <dbReference type="SAM" id="Phobius"/>
    </source>
</evidence>
<evidence type="ECO:0000313" key="2">
    <source>
        <dbReference type="EMBL" id="MDR7087138.1"/>
    </source>
</evidence>
<sequence>MKKLWISVLAMLLLGVATGAVWQWQAKPAEWEVRSDGSIVLTEIAARDQFGVIVVFVIAGAIVSLIWGFAATFALRDLGWRLTPFVILTTLVAAVIAWQVGVALGPEGPRAAVDPSVGDLLPSKLEIDSIPPFVAWPLFGMLGVVLSTWMSKEEAPEHVGAYEL</sequence>
<keyword evidence="3" id="KW-1185">Reference proteome</keyword>